<keyword evidence="2" id="KW-1185">Reference proteome</keyword>
<accession>A0A167MJ75</accession>
<dbReference type="Proteomes" id="UP000076738">
    <property type="component" value="Unassembled WGS sequence"/>
</dbReference>
<gene>
    <name evidence="1" type="ORF">CALVIDRAFT_97589</name>
</gene>
<organism evidence="1 2">
    <name type="scientific">Calocera viscosa (strain TUFC12733)</name>
    <dbReference type="NCBI Taxonomy" id="1330018"/>
    <lineage>
        <taxon>Eukaryota</taxon>
        <taxon>Fungi</taxon>
        <taxon>Dikarya</taxon>
        <taxon>Basidiomycota</taxon>
        <taxon>Agaricomycotina</taxon>
        <taxon>Dacrymycetes</taxon>
        <taxon>Dacrymycetales</taxon>
        <taxon>Dacrymycetaceae</taxon>
        <taxon>Calocera</taxon>
    </lineage>
</organism>
<reference evidence="1 2" key="1">
    <citation type="journal article" date="2016" name="Mol. Biol. Evol.">
        <title>Comparative Genomics of Early-Diverging Mushroom-Forming Fungi Provides Insights into the Origins of Lignocellulose Decay Capabilities.</title>
        <authorList>
            <person name="Nagy L.G."/>
            <person name="Riley R."/>
            <person name="Tritt A."/>
            <person name="Adam C."/>
            <person name="Daum C."/>
            <person name="Floudas D."/>
            <person name="Sun H."/>
            <person name="Yadav J.S."/>
            <person name="Pangilinan J."/>
            <person name="Larsson K.H."/>
            <person name="Matsuura K."/>
            <person name="Barry K."/>
            <person name="Labutti K."/>
            <person name="Kuo R."/>
            <person name="Ohm R.A."/>
            <person name="Bhattacharya S.S."/>
            <person name="Shirouzu T."/>
            <person name="Yoshinaga Y."/>
            <person name="Martin F.M."/>
            <person name="Grigoriev I.V."/>
            <person name="Hibbett D.S."/>
        </authorList>
    </citation>
    <scope>NUCLEOTIDE SEQUENCE [LARGE SCALE GENOMIC DNA]</scope>
    <source>
        <strain evidence="1 2">TUFC12733</strain>
    </source>
</reference>
<dbReference type="STRING" id="1330018.A0A167MJ75"/>
<sequence>MPPMAIKLLRTPLASLCLPSPCWKSQAMGTGQHPGERAALLSHAIDLCTTLRDTLERIGPSRWTRSADFLSADEYAIVSHVHDLESTLHRRLQQISEKRNEALAPVSRLPDDVLRIIFKHMLTPMAAKERVFSHLDNWLTTLTSRVSRRWRAVALDTATLWAHVSFFHPKYVAVSDSDPIHPWYGTAMTLDRVSMRNVERSKLALLRVGMNLPAGPGVPEMVREYLRTCSGRVGELAVSAQTGTENALGAAVQCVAHTAGVLRCFYLNTGQAGNDVDGHEAIDQLLSLKLPALVEVEFISVPLPLRHQREYTALLGCRRLDLRLYDSIGFSPARLLSLLKCAPALEDLVITLSFHQNPPRLEPDEPDECLLLPELRSITYSFTNARALPFKLAYLSAPKVGRLAFHYLEYIPPRDNEELWDLYTADIRAFLEASVRLGGSPPPVRMLASKGGVINRLHDILPALPQLELLQVDFNQRSMADSELEITTFLDKLSSPRYSEELGIQTSTSYVCPRLRVLESLTAATPSLLRPLIQLAARRKGAGIPLTRVRMDRWPQGWASEDGRTHMPDTPEEQYALERALAREVDTLECGGYRWEWGEVPHGQIDDRGGWNKVADLNGHQHPSPFPSWSSM</sequence>
<protein>
    <submittedName>
        <fullName evidence="1">Uncharacterized protein</fullName>
    </submittedName>
</protein>
<evidence type="ECO:0000313" key="1">
    <source>
        <dbReference type="EMBL" id="KZO96771.1"/>
    </source>
</evidence>
<dbReference type="OrthoDB" id="3172239at2759"/>
<evidence type="ECO:0000313" key="2">
    <source>
        <dbReference type="Proteomes" id="UP000076738"/>
    </source>
</evidence>
<name>A0A167MJ75_CALVF</name>
<proteinExistence type="predicted"/>
<dbReference type="AlphaFoldDB" id="A0A167MJ75"/>
<dbReference type="EMBL" id="KV417282">
    <property type="protein sequence ID" value="KZO96771.1"/>
    <property type="molecule type" value="Genomic_DNA"/>
</dbReference>